<evidence type="ECO:0000259" key="5">
    <source>
        <dbReference type="PROSITE" id="PS50893"/>
    </source>
</evidence>
<keyword evidence="3" id="KW-0547">Nucleotide-binding</keyword>
<evidence type="ECO:0000256" key="3">
    <source>
        <dbReference type="ARBA" id="ARBA00022741"/>
    </source>
</evidence>
<comment type="caution">
    <text evidence="6">The sequence shown here is derived from an EMBL/GenBank/DDBJ whole genome shotgun (WGS) entry which is preliminary data.</text>
</comment>
<dbReference type="PANTHER" id="PTHR43335">
    <property type="entry name" value="ABC TRANSPORTER, ATP-BINDING PROTEIN"/>
    <property type="match status" value="1"/>
</dbReference>
<sequence>MLEAHSLTRVFGSTTVVDDVSFRVTPGRITGFVGANGAGKTTTMRMLMGVLAPSSGDVLWNGSPITAGVRRTFGYMPEERGLYPRMKLREQLVFFARLHGLSAADAGSRADDLLGHFDLTDRADDLLDELSLGNQQRVQIAAALVHRPSALVLDEPFSGLDPLAVESMTDLLRAEAGDLPLLFSSHQLDLVERLCDDLVVLSGGRLVASGTVEELRGQGAERFRVVLDGQDAAWLRDVRGLTVDDVDGPVALVTLDTMPPSELVATAVARGPVVEVARIRQPLSEIFREVSR</sequence>
<dbReference type="InterPro" id="IPR017871">
    <property type="entry name" value="ABC_transporter-like_CS"/>
</dbReference>
<dbReference type="Proteomes" id="UP001589750">
    <property type="component" value="Unassembled WGS sequence"/>
</dbReference>
<dbReference type="PROSITE" id="PS00211">
    <property type="entry name" value="ABC_TRANSPORTER_1"/>
    <property type="match status" value="1"/>
</dbReference>
<dbReference type="SMART" id="SM00382">
    <property type="entry name" value="AAA"/>
    <property type="match status" value="1"/>
</dbReference>
<dbReference type="GO" id="GO:0005524">
    <property type="term" value="F:ATP binding"/>
    <property type="evidence" value="ECO:0007669"/>
    <property type="project" value="UniProtKB-KW"/>
</dbReference>
<dbReference type="PANTHER" id="PTHR43335:SF3">
    <property type="entry name" value="ABC TRANSPORTER"/>
    <property type="match status" value="1"/>
</dbReference>
<evidence type="ECO:0000256" key="1">
    <source>
        <dbReference type="ARBA" id="ARBA00005417"/>
    </source>
</evidence>
<accession>A0ABV5KEQ7</accession>
<gene>
    <name evidence="6" type="ORF">ACFFRI_19235</name>
</gene>
<dbReference type="InterPro" id="IPR027417">
    <property type="entry name" value="P-loop_NTPase"/>
</dbReference>
<dbReference type="InterPro" id="IPR003439">
    <property type="entry name" value="ABC_transporter-like_ATP-bd"/>
</dbReference>
<evidence type="ECO:0000256" key="4">
    <source>
        <dbReference type="ARBA" id="ARBA00022840"/>
    </source>
</evidence>
<keyword evidence="7" id="KW-1185">Reference proteome</keyword>
<dbReference type="Pfam" id="PF00005">
    <property type="entry name" value="ABC_tran"/>
    <property type="match status" value="1"/>
</dbReference>
<feature type="domain" description="ABC transporter" evidence="5">
    <location>
        <begin position="2"/>
        <end position="228"/>
    </location>
</feature>
<dbReference type="SUPFAM" id="SSF52540">
    <property type="entry name" value="P-loop containing nucleoside triphosphate hydrolases"/>
    <property type="match status" value="1"/>
</dbReference>
<keyword evidence="2" id="KW-0813">Transport</keyword>
<name>A0ABV5KEQ7_9ACTN</name>
<keyword evidence="4 6" id="KW-0067">ATP-binding</keyword>
<protein>
    <submittedName>
        <fullName evidence="6">ABC transporter ATP-binding protein</fullName>
    </submittedName>
</protein>
<evidence type="ECO:0000313" key="6">
    <source>
        <dbReference type="EMBL" id="MFB9315190.1"/>
    </source>
</evidence>
<dbReference type="RefSeq" id="WP_140008901.1">
    <property type="nucleotide sequence ID" value="NZ_JBHMDG010000030.1"/>
</dbReference>
<dbReference type="PROSITE" id="PS50893">
    <property type="entry name" value="ABC_TRANSPORTER_2"/>
    <property type="match status" value="1"/>
</dbReference>
<evidence type="ECO:0000256" key="2">
    <source>
        <dbReference type="ARBA" id="ARBA00022448"/>
    </source>
</evidence>
<evidence type="ECO:0000313" key="7">
    <source>
        <dbReference type="Proteomes" id="UP001589750"/>
    </source>
</evidence>
<dbReference type="EMBL" id="JBHMDG010000030">
    <property type="protein sequence ID" value="MFB9315190.1"/>
    <property type="molecule type" value="Genomic_DNA"/>
</dbReference>
<proteinExistence type="inferred from homology"/>
<dbReference type="Gene3D" id="3.40.50.300">
    <property type="entry name" value="P-loop containing nucleotide triphosphate hydrolases"/>
    <property type="match status" value="1"/>
</dbReference>
<reference evidence="6 7" key="1">
    <citation type="submission" date="2024-09" db="EMBL/GenBank/DDBJ databases">
        <authorList>
            <person name="Sun Q."/>
            <person name="Mori K."/>
        </authorList>
    </citation>
    <scope>NUCLEOTIDE SEQUENCE [LARGE SCALE GENOMIC DNA]</scope>
    <source>
        <strain evidence="6 7">JCM 9626</strain>
    </source>
</reference>
<dbReference type="InterPro" id="IPR003593">
    <property type="entry name" value="AAA+_ATPase"/>
</dbReference>
<comment type="similarity">
    <text evidence="1">Belongs to the ABC transporter superfamily.</text>
</comment>
<organism evidence="6 7">
    <name type="scientific">Nocardioides plantarum</name>
    <dbReference type="NCBI Taxonomy" id="29299"/>
    <lineage>
        <taxon>Bacteria</taxon>
        <taxon>Bacillati</taxon>
        <taxon>Actinomycetota</taxon>
        <taxon>Actinomycetes</taxon>
        <taxon>Propionibacteriales</taxon>
        <taxon>Nocardioidaceae</taxon>
        <taxon>Nocardioides</taxon>
    </lineage>
</organism>